<feature type="compositionally biased region" description="Low complexity" evidence="3">
    <location>
        <begin position="58"/>
        <end position="79"/>
    </location>
</feature>
<feature type="signal peptide" evidence="4">
    <location>
        <begin position="1"/>
        <end position="23"/>
    </location>
</feature>
<feature type="chain" id="PRO_5044758859" description="Aegyptin/gSG7 salivary protein-like four-helix bundle domain-containing protein" evidence="4">
    <location>
        <begin position="24"/>
        <end position="214"/>
    </location>
</feature>
<evidence type="ECO:0000313" key="7">
    <source>
        <dbReference type="Proteomes" id="UP001562425"/>
    </source>
</evidence>
<feature type="domain" description="Aegyptin/gSG7 salivary protein-like four-helix bundle" evidence="5">
    <location>
        <begin position="99"/>
        <end position="208"/>
    </location>
</feature>
<keyword evidence="2" id="KW-0964">Secreted</keyword>
<keyword evidence="7" id="KW-1185">Reference proteome</keyword>
<dbReference type="GO" id="GO:0005576">
    <property type="term" value="C:extracellular region"/>
    <property type="evidence" value="ECO:0007669"/>
    <property type="project" value="UniProtKB-SubCell"/>
</dbReference>
<evidence type="ECO:0000313" key="6">
    <source>
        <dbReference type="EMBL" id="KAL1387548.1"/>
    </source>
</evidence>
<keyword evidence="4" id="KW-0732">Signal</keyword>
<proteinExistence type="predicted"/>
<accession>A0ABD1D2H8</accession>
<evidence type="ECO:0000256" key="3">
    <source>
        <dbReference type="SAM" id="MobiDB-lite"/>
    </source>
</evidence>
<dbReference type="Proteomes" id="UP001562425">
    <property type="component" value="Unassembled WGS sequence"/>
</dbReference>
<feature type="region of interest" description="Disordered" evidence="3">
    <location>
        <begin position="57"/>
        <end position="93"/>
    </location>
</feature>
<dbReference type="Pfam" id="PF25001">
    <property type="entry name" value="Aegyptin_C"/>
    <property type="match status" value="1"/>
</dbReference>
<evidence type="ECO:0000256" key="2">
    <source>
        <dbReference type="ARBA" id="ARBA00022525"/>
    </source>
</evidence>
<evidence type="ECO:0000256" key="1">
    <source>
        <dbReference type="ARBA" id="ARBA00004613"/>
    </source>
</evidence>
<sequence length="214" mass="23615">MMVSTVFLLMAVLATSFVAPTVGQKKYFVLLKPSPGRPYDYVGSYTREDGSQVAVYIPGKKPPSGKGNGKLPGMRGEAGPPAPPPKKEKKDHVDDKVYFSSQHTYKQVLAILDHINLSGVQSGVRGDADRYLQNFKTNVLALISSVDDFSKIQPCFDHFTQIADTARNDLVQYYDSCKSSDEGSCRVNGVTRYLNQLNGLMDRFYQCASQRVSG</sequence>
<reference evidence="6 7" key="1">
    <citation type="submission" date="2024-05" db="EMBL/GenBank/DDBJ databases">
        <title>Culex pipiens pipiens assembly and annotation.</title>
        <authorList>
            <person name="Alout H."/>
            <person name="Durand T."/>
        </authorList>
    </citation>
    <scope>NUCLEOTIDE SEQUENCE [LARGE SCALE GENOMIC DNA]</scope>
    <source>
        <strain evidence="6">HA-2024</strain>
        <tissue evidence="6">Whole body</tissue>
    </source>
</reference>
<comment type="subcellular location">
    <subcellularLocation>
        <location evidence="1">Secreted</location>
    </subcellularLocation>
</comment>
<name>A0ABD1D2H8_CULPP</name>
<dbReference type="InterPro" id="IPR056799">
    <property type="entry name" value="ALL3/gSG7_salivary-like_helix"/>
</dbReference>
<organism evidence="6 7">
    <name type="scientific">Culex pipiens pipiens</name>
    <name type="common">Northern house mosquito</name>
    <dbReference type="NCBI Taxonomy" id="38569"/>
    <lineage>
        <taxon>Eukaryota</taxon>
        <taxon>Metazoa</taxon>
        <taxon>Ecdysozoa</taxon>
        <taxon>Arthropoda</taxon>
        <taxon>Hexapoda</taxon>
        <taxon>Insecta</taxon>
        <taxon>Pterygota</taxon>
        <taxon>Neoptera</taxon>
        <taxon>Endopterygota</taxon>
        <taxon>Diptera</taxon>
        <taxon>Nematocera</taxon>
        <taxon>Culicoidea</taxon>
        <taxon>Culicidae</taxon>
        <taxon>Culicinae</taxon>
        <taxon>Culicini</taxon>
        <taxon>Culex</taxon>
        <taxon>Culex</taxon>
    </lineage>
</organism>
<protein>
    <recommendedName>
        <fullName evidence="5">Aegyptin/gSG7 salivary protein-like four-helix bundle domain-containing protein</fullName>
    </recommendedName>
</protein>
<evidence type="ECO:0000256" key="4">
    <source>
        <dbReference type="SAM" id="SignalP"/>
    </source>
</evidence>
<dbReference type="AlphaFoldDB" id="A0ABD1D2H8"/>
<comment type="caution">
    <text evidence="6">The sequence shown here is derived from an EMBL/GenBank/DDBJ whole genome shotgun (WGS) entry which is preliminary data.</text>
</comment>
<gene>
    <name evidence="6" type="ORF">pipiens_012702</name>
</gene>
<dbReference type="EMBL" id="JBEHCU010008135">
    <property type="protein sequence ID" value="KAL1387548.1"/>
    <property type="molecule type" value="Genomic_DNA"/>
</dbReference>
<evidence type="ECO:0000259" key="5">
    <source>
        <dbReference type="Pfam" id="PF25001"/>
    </source>
</evidence>